<evidence type="ECO:0000313" key="3">
    <source>
        <dbReference type="Proteomes" id="UP000077069"/>
    </source>
</evidence>
<dbReference type="EMBL" id="KV441553">
    <property type="protein sequence ID" value="OAG04699.1"/>
    <property type="molecule type" value="Genomic_DNA"/>
</dbReference>
<dbReference type="InParanoid" id="A0A177CD26"/>
<evidence type="ECO:0000256" key="1">
    <source>
        <dbReference type="SAM" id="MobiDB-lite"/>
    </source>
</evidence>
<feature type="region of interest" description="Disordered" evidence="1">
    <location>
        <begin position="194"/>
        <end position="284"/>
    </location>
</feature>
<dbReference type="RefSeq" id="XP_018035064.1">
    <property type="nucleotide sequence ID" value="XM_018182024.1"/>
</dbReference>
<feature type="compositionally biased region" description="Polar residues" evidence="1">
    <location>
        <begin position="260"/>
        <end position="284"/>
    </location>
</feature>
<dbReference type="Proteomes" id="UP000077069">
    <property type="component" value="Unassembled WGS sequence"/>
</dbReference>
<feature type="compositionally biased region" description="Polar residues" evidence="1">
    <location>
        <begin position="319"/>
        <end position="334"/>
    </location>
</feature>
<feature type="region of interest" description="Disordered" evidence="1">
    <location>
        <begin position="312"/>
        <end position="339"/>
    </location>
</feature>
<protein>
    <submittedName>
        <fullName evidence="2">Uncharacterized protein</fullName>
    </submittedName>
</protein>
<evidence type="ECO:0000313" key="2">
    <source>
        <dbReference type="EMBL" id="OAG04699.1"/>
    </source>
</evidence>
<gene>
    <name evidence="2" type="ORF">CC84DRAFT_1206308</name>
</gene>
<feature type="compositionally biased region" description="Pro residues" evidence="1">
    <location>
        <begin position="246"/>
        <end position="256"/>
    </location>
</feature>
<feature type="compositionally biased region" description="Low complexity" evidence="1">
    <location>
        <begin position="71"/>
        <end position="82"/>
    </location>
</feature>
<proteinExistence type="predicted"/>
<dbReference type="GeneID" id="28765510"/>
<reference evidence="2 3" key="1">
    <citation type="submission" date="2016-05" db="EMBL/GenBank/DDBJ databases">
        <title>Comparative analysis of secretome profiles of manganese(II)-oxidizing ascomycete fungi.</title>
        <authorList>
            <consortium name="DOE Joint Genome Institute"/>
            <person name="Zeiner C.A."/>
            <person name="Purvine S.O."/>
            <person name="Zink E.M."/>
            <person name="Wu S."/>
            <person name="Pasa-Tolic L."/>
            <person name="Chaput D.L."/>
            <person name="Haridas S."/>
            <person name="Grigoriev I.V."/>
            <person name="Santelli C.M."/>
            <person name="Hansel C.M."/>
        </authorList>
    </citation>
    <scope>NUCLEOTIDE SEQUENCE [LARGE SCALE GENOMIC DNA]</scope>
    <source>
        <strain evidence="2 3">AP3s5-JAC2a</strain>
    </source>
</reference>
<keyword evidence="3" id="KW-1185">Reference proteome</keyword>
<name>A0A177CD26_9PLEO</name>
<accession>A0A177CD26</accession>
<dbReference type="OrthoDB" id="3797705at2759"/>
<feature type="compositionally biased region" description="Low complexity" evidence="1">
    <location>
        <begin position="200"/>
        <end position="224"/>
    </location>
</feature>
<sequence length="431" mass="47353">MITRYSHRMRFYESVDELLLWVETSSTLKRVASRPQYSALIHSSLASQMSGEGDLSSLESTHARSEPSNEAAASPTISPTLSSTLLEDTTPEQITYQPDVYSYPLMIYDRLVDAPTPQTAVPCDSTFYVPFSTMGSGEFELPDIPLSVPFALFNGHNVQDKAAKKQQNESQRRWWDCIWGRQHVLRQTLADKPQKYTPLTSGSSIGTNSITEGAPTTAATSATPERAENTPIRLRKLMPATKRQQPPSPSLPPWQSPTPTRNTTLVTHNQGQRNSSSATFSSPANRFLPYPLQPRLSSEYLAAHGAFFSKPLPTPPLPQSSAHLSPYPSRSASPGSDLDALEAQSDSVVEPRRSRSVRSVMHIADGVDRTGEKLWIGRWIGAVEEGVNKAVDAVVRWTEDEGAEEGLLLPAWEAGGSRSYGFYSRCSGRAA</sequence>
<organism evidence="2 3">
    <name type="scientific">Paraphaeosphaeria sporulosa</name>
    <dbReference type="NCBI Taxonomy" id="1460663"/>
    <lineage>
        <taxon>Eukaryota</taxon>
        <taxon>Fungi</taxon>
        <taxon>Dikarya</taxon>
        <taxon>Ascomycota</taxon>
        <taxon>Pezizomycotina</taxon>
        <taxon>Dothideomycetes</taxon>
        <taxon>Pleosporomycetidae</taxon>
        <taxon>Pleosporales</taxon>
        <taxon>Massarineae</taxon>
        <taxon>Didymosphaeriaceae</taxon>
        <taxon>Paraphaeosphaeria</taxon>
    </lineage>
</organism>
<dbReference type="AlphaFoldDB" id="A0A177CD26"/>
<feature type="region of interest" description="Disordered" evidence="1">
    <location>
        <begin position="51"/>
        <end position="82"/>
    </location>
</feature>